<dbReference type="PANTHER" id="PTHR43166">
    <property type="entry name" value="AMINO ACID IMPORT ATP-BINDING PROTEIN"/>
    <property type="match status" value="1"/>
</dbReference>
<dbReference type="PANTHER" id="PTHR43166:SF4">
    <property type="entry name" value="PHOSPHONATES IMPORT ATP-BINDING PROTEIN PHNC"/>
    <property type="match status" value="1"/>
</dbReference>
<keyword evidence="7" id="KW-1185">Reference proteome</keyword>
<dbReference type="PROSITE" id="PS00211">
    <property type="entry name" value="ABC_TRANSPORTER_1"/>
    <property type="match status" value="1"/>
</dbReference>
<proteinExistence type="inferred from homology"/>
<keyword evidence="2" id="KW-0813">Transport</keyword>
<dbReference type="CDD" id="cd03262">
    <property type="entry name" value="ABC_HisP_GlnQ"/>
    <property type="match status" value="1"/>
</dbReference>
<evidence type="ECO:0000256" key="3">
    <source>
        <dbReference type="ARBA" id="ARBA00022741"/>
    </source>
</evidence>
<comment type="caution">
    <text evidence="6">The sequence shown here is derived from an EMBL/GenBank/DDBJ whole genome shotgun (WGS) entry which is preliminary data.</text>
</comment>
<sequence length="309" mass="33515">MAQTTPQGVDRGQPLVHAVNVTKAFHGTEVLKGIDMDVHRGEVVVLLGPSGSGKTTFLRCINQLETIDGGRIWVDGDLMGYEDRGGTLHRLTDKRIAAQRRDIGMCFQRFNLFPHKTVLENVIEAPRQVKGVSKGAATEKALELLAQVGLEDKPAAYPAQLSGGQQQRVAIARALAMDPKLMLFDEPTSALDPELVGEVLKVMRDLAQGGMTMIVVTHEMGFAREVADRVVFMDAGVVVEEGPPAQVIGNPQHNRTRAFLSRMRQEEAAHAEAIVATVTTNAEVLAAAAALAEEEERAGRSPDEDQRAR</sequence>
<evidence type="ECO:0000256" key="1">
    <source>
        <dbReference type="ARBA" id="ARBA00005417"/>
    </source>
</evidence>
<evidence type="ECO:0000256" key="4">
    <source>
        <dbReference type="ARBA" id="ARBA00022840"/>
    </source>
</evidence>
<evidence type="ECO:0000259" key="5">
    <source>
        <dbReference type="PROSITE" id="PS50893"/>
    </source>
</evidence>
<name>A0ABP8K5W7_9MICO</name>
<dbReference type="InterPro" id="IPR017871">
    <property type="entry name" value="ABC_transporter-like_CS"/>
</dbReference>
<feature type="domain" description="ABC transporter" evidence="5">
    <location>
        <begin position="16"/>
        <end position="260"/>
    </location>
</feature>
<dbReference type="EMBL" id="BAABGM010000004">
    <property type="protein sequence ID" value="GAA4400844.1"/>
    <property type="molecule type" value="Genomic_DNA"/>
</dbReference>
<organism evidence="6 7">
    <name type="scientific">Fodinibacter luteus</name>
    <dbReference type="NCBI Taxonomy" id="552064"/>
    <lineage>
        <taxon>Bacteria</taxon>
        <taxon>Bacillati</taxon>
        <taxon>Actinomycetota</taxon>
        <taxon>Actinomycetes</taxon>
        <taxon>Micrococcales</taxon>
        <taxon>Intrasporangiaceae</taxon>
        <taxon>Fodinibacter (ex Wang et al. 2009)</taxon>
    </lineage>
</organism>
<evidence type="ECO:0000256" key="2">
    <source>
        <dbReference type="ARBA" id="ARBA00022448"/>
    </source>
</evidence>
<reference evidence="7" key="1">
    <citation type="journal article" date="2019" name="Int. J. Syst. Evol. Microbiol.">
        <title>The Global Catalogue of Microorganisms (GCM) 10K type strain sequencing project: providing services to taxonomists for standard genome sequencing and annotation.</title>
        <authorList>
            <consortium name="The Broad Institute Genomics Platform"/>
            <consortium name="The Broad Institute Genome Sequencing Center for Infectious Disease"/>
            <person name="Wu L."/>
            <person name="Ma J."/>
        </authorList>
    </citation>
    <scope>NUCLEOTIDE SEQUENCE [LARGE SCALE GENOMIC DNA]</scope>
    <source>
        <strain evidence="7">JCM 17809</strain>
    </source>
</reference>
<keyword evidence="3" id="KW-0547">Nucleotide-binding</keyword>
<dbReference type="InterPro" id="IPR003593">
    <property type="entry name" value="AAA+_ATPase"/>
</dbReference>
<keyword evidence="4 6" id="KW-0067">ATP-binding</keyword>
<dbReference type="SMART" id="SM00382">
    <property type="entry name" value="AAA"/>
    <property type="match status" value="1"/>
</dbReference>
<dbReference type="Proteomes" id="UP001500945">
    <property type="component" value="Unassembled WGS sequence"/>
</dbReference>
<accession>A0ABP8K5W7</accession>
<dbReference type="InterPro" id="IPR050086">
    <property type="entry name" value="MetN_ABC_transporter-like"/>
</dbReference>
<dbReference type="InterPro" id="IPR027417">
    <property type="entry name" value="P-loop_NTPase"/>
</dbReference>
<comment type="similarity">
    <text evidence="1">Belongs to the ABC transporter superfamily.</text>
</comment>
<dbReference type="Pfam" id="PF00005">
    <property type="entry name" value="ABC_tran"/>
    <property type="match status" value="1"/>
</dbReference>
<evidence type="ECO:0000313" key="6">
    <source>
        <dbReference type="EMBL" id="GAA4400844.1"/>
    </source>
</evidence>
<dbReference type="SUPFAM" id="SSF52540">
    <property type="entry name" value="P-loop containing nucleoside triphosphate hydrolases"/>
    <property type="match status" value="1"/>
</dbReference>
<gene>
    <name evidence="6" type="ORF">GCM10023168_09980</name>
</gene>
<dbReference type="GO" id="GO:0005524">
    <property type="term" value="F:ATP binding"/>
    <property type="evidence" value="ECO:0007669"/>
    <property type="project" value="UniProtKB-KW"/>
</dbReference>
<dbReference type="Gene3D" id="3.40.50.300">
    <property type="entry name" value="P-loop containing nucleotide triphosphate hydrolases"/>
    <property type="match status" value="1"/>
</dbReference>
<dbReference type="PROSITE" id="PS50893">
    <property type="entry name" value="ABC_TRANSPORTER_2"/>
    <property type="match status" value="1"/>
</dbReference>
<evidence type="ECO:0000313" key="7">
    <source>
        <dbReference type="Proteomes" id="UP001500945"/>
    </source>
</evidence>
<dbReference type="InterPro" id="IPR003439">
    <property type="entry name" value="ABC_transporter-like_ATP-bd"/>
</dbReference>
<protein>
    <submittedName>
        <fullName evidence="6">Amino acid ABC transporter ATP-binding protein</fullName>
    </submittedName>
</protein>
<dbReference type="RefSeq" id="WP_345202994.1">
    <property type="nucleotide sequence ID" value="NZ_BAABGM010000004.1"/>
</dbReference>